<name>A0AA47N7W6_MERPO</name>
<dbReference type="CDD" id="cd01644">
    <property type="entry name" value="RT_pepA17"/>
    <property type="match status" value="1"/>
</dbReference>
<dbReference type="Proteomes" id="UP001174136">
    <property type="component" value="Unassembled WGS sequence"/>
</dbReference>
<proteinExistence type="predicted"/>
<dbReference type="PANTHER" id="PTHR47331">
    <property type="entry name" value="PHD-TYPE DOMAIN-CONTAINING PROTEIN"/>
    <property type="match status" value="1"/>
</dbReference>
<dbReference type="EMBL" id="JAOPHQ010000862">
    <property type="protein sequence ID" value="KAK0153182.1"/>
    <property type="molecule type" value="Genomic_DNA"/>
</dbReference>
<evidence type="ECO:0000313" key="1">
    <source>
        <dbReference type="EMBL" id="KAK0153182.1"/>
    </source>
</evidence>
<organism evidence="1 2">
    <name type="scientific">Merluccius polli</name>
    <name type="common">Benguela hake</name>
    <name type="synonym">Merluccius cadenati</name>
    <dbReference type="NCBI Taxonomy" id="89951"/>
    <lineage>
        <taxon>Eukaryota</taxon>
        <taxon>Metazoa</taxon>
        <taxon>Chordata</taxon>
        <taxon>Craniata</taxon>
        <taxon>Vertebrata</taxon>
        <taxon>Euteleostomi</taxon>
        <taxon>Actinopterygii</taxon>
        <taxon>Neopterygii</taxon>
        <taxon>Teleostei</taxon>
        <taxon>Neoteleostei</taxon>
        <taxon>Acanthomorphata</taxon>
        <taxon>Zeiogadaria</taxon>
        <taxon>Gadariae</taxon>
        <taxon>Gadiformes</taxon>
        <taxon>Gadoidei</taxon>
        <taxon>Merlucciidae</taxon>
        <taxon>Merluccius</taxon>
    </lineage>
</organism>
<gene>
    <name evidence="1" type="ORF">N1851_005153</name>
</gene>
<comment type="caution">
    <text evidence="1">The sequence shown here is derived from an EMBL/GenBank/DDBJ whole genome shotgun (WGS) entry which is preliminary data.</text>
</comment>
<reference evidence="1" key="1">
    <citation type="journal article" date="2023" name="Front. Mar. Sci.">
        <title>A new Merluccius polli reference genome to investigate the effects of global change in West African waters.</title>
        <authorList>
            <person name="Mateo J.L."/>
            <person name="Blanco-Fernandez C."/>
            <person name="Garcia-Vazquez E."/>
            <person name="Machado-Schiaffino G."/>
        </authorList>
    </citation>
    <scope>NUCLEOTIDE SEQUENCE</scope>
    <source>
        <strain evidence="1">C29</strain>
        <tissue evidence="1">Fin</tissue>
    </source>
</reference>
<dbReference type="InterPro" id="IPR043502">
    <property type="entry name" value="DNA/RNA_pol_sf"/>
</dbReference>
<evidence type="ECO:0000313" key="2">
    <source>
        <dbReference type="Proteomes" id="UP001174136"/>
    </source>
</evidence>
<dbReference type="Pfam" id="PF05380">
    <property type="entry name" value="Peptidase_A17"/>
    <property type="match status" value="1"/>
</dbReference>
<dbReference type="AlphaFoldDB" id="A0AA47N7W6"/>
<sequence length="554" mass="63470">MPVSTANIISEKELRKWPYLEDVKIPHINADVDLLIGTNASKLMEPWEVINSREGEEGPYAIRTLLGWVINGPLQGSSNCGIDHPSIYANRIAIDRIEELLTSQYNYDFNERASAEQEEMSREENKFMEIMESSAKLQNGHYTFQMPFKGKDVSMPNNLGVAMQRVHCLKRRLQKDASFHEEYNNFLADVLSNGYAEEVPQHQFETPTGKVWYIPHHGVYHPQKGKLRVVFDCGAEYKGVSLNSQLLQGPNLTSSLVGVLMRFRQEQVAIMAEIKAMFHQVKVAEEHRDYLRFLWWPQGNLEQDLLEHRMTVHLFGAVSSPSVACLALRKTAEDNQANFPKEVIETVNRNFYMDDLLKSLPSEEDAVTMVKNLATICSKGGFTLTQWISNSREVLQSLPEDLKSKNLHELDLDRDKLPLDRALGLQWCIETDTFKFKLKVKEKPPTKQGMLSIISSVYDPLGFLAPLVLPAKLLLQELRRTKCDWDDPIPPAFQQKWKKWLTDLEKVAYFKIHRCVKPEGFGRTVSTQLQHFADASENGYGTATYLRMQNMDES</sequence>
<dbReference type="PANTHER" id="PTHR47331:SF3">
    <property type="match status" value="1"/>
</dbReference>
<dbReference type="InterPro" id="IPR043128">
    <property type="entry name" value="Rev_trsase/Diguanyl_cyclase"/>
</dbReference>
<accession>A0AA47N7W6</accession>
<dbReference type="Gene3D" id="3.10.10.10">
    <property type="entry name" value="HIV Type 1 Reverse Transcriptase, subunit A, domain 1"/>
    <property type="match status" value="1"/>
</dbReference>
<dbReference type="SUPFAM" id="SSF56672">
    <property type="entry name" value="DNA/RNA polymerases"/>
    <property type="match status" value="1"/>
</dbReference>
<evidence type="ECO:0008006" key="3">
    <source>
        <dbReference type="Google" id="ProtNLM"/>
    </source>
</evidence>
<dbReference type="GO" id="GO:0004523">
    <property type="term" value="F:RNA-DNA hybrid ribonuclease activity"/>
    <property type="evidence" value="ECO:0007669"/>
    <property type="project" value="UniProtKB-EC"/>
</dbReference>
<protein>
    <recommendedName>
        <fullName evidence="3">Peptidase aspartic putative domain-containing protein</fullName>
    </recommendedName>
</protein>
<keyword evidence="2" id="KW-1185">Reference proteome</keyword>
<dbReference type="Gene3D" id="3.30.70.270">
    <property type="match status" value="1"/>
</dbReference>
<dbReference type="InterPro" id="IPR008042">
    <property type="entry name" value="Retrotrans_Pao"/>
</dbReference>